<reference evidence="1" key="1">
    <citation type="submission" date="2015-11" db="EMBL/GenBank/DDBJ databases">
        <title>De novo transcriptome assembly of four potential Pierce s Disease insect vectors from Arizona vineyards.</title>
        <authorList>
            <person name="Tassone E.E."/>
        </authorList>
    </citation>
    <scope>NUCLEOTIDE SEQUENCE</scope>
</reference>
<dbReference type="Pfam" id="PF12494">
    <property type="entry name" value="DUF3695"/>
    <property type="match status" value="1"/>
</dbReference>
<dbReference type="AlphaFoldDB" id="A0A1B6JAB9"/>
<dbReference type="EMBL" id="GECU01011580">
    <property type="protein sequence ID" value="JAS96126.1"/>
    <property type="molecule type" value="Transcribed_RNA"/>
</dbReference>
<organism evidence="1">
    <name type="scientific">Homalodisca liturata</name>
    <dbReference type="NCBI Taxonomy" id="320908"/>
    <lineage>
        <taxon>Eukaryota</taxon>
        <taxon>Metazoa</taxon>
        <taxon>Ecdysozoa</taxon>
        <taxon>Arthropoda</taxon>
        <taxon>Hexapoda</taxon>
        <taxon>Insecta</taxon>
        <taxon>Pterygota</taxon>
        <taxon>Neoptera</taxon>
        <taxon>Paraneoptera</taxon>
        <taxon>Hemiptera</taxon>
        <taxon>Auchenorrhyncha</taxon>
        <taxon>Membracoidea</taxon>
        <taxon>Cicadellidae</taxon>
        <taxon>Cicadellinae</taxon>
        <taxon>Proconiini</taxon>
        <taxon>Homalodisca</taxon>
    </lineage>
</organism>
<evidence type="ECO:0000313" key="1">
    <source>
        <dbReference type="EMBL" id="JAS96126.1"/>
    </source>
</evidence>
<gene>
    <name evidence="1" type="ORF">g.2685</name>
</gene>
<name>A0A1B6JAB9_9HEMI</name>
<accession>A0A1B6JAB9</accession>
<proteinExistence type="predicted"/>
<protein>
    <submittedName>
        <fullName evidence="1">Uncharacterized protein</fullName>
    </submittedName>
</protein>
<dbReference type="InterPro" id="IPR022179">
    <property type="entry name" value="CFAP276"/>
</dbReference>
<sequence>MTAIHESRRNPLPLPPIQHEELYNTPLVWKGYYPGWEDTVCANCRLNMNHTLASIRWNRHLKGPLRPTHSVDLALSAIYQHGPEDFPDKTDVIRQPETVGYPTWRLLRNKRHDPNVDPVHLTDIHGGTRVPFQLGETKAAQSARLHADPCTRSVDPSHPLVYGGLKERRHPFHIKLGISSHHSPQSNNGFSRNSYGAFFTS</sequence>